<dbReference type="InterPro" id="IPR028081">
    <property type="entry name" value="Leu-bd"/>
</dbReference>
<dbReference type="AlphaFoldDB" id="A0A2K8UHD9"/>
<reference evidence="4 5" key="1">
    <citation type="submission" date="2017-03" db="EMBL/GenBank/DDBJ databases">
        <title>Complete genome sequence of Candidatus 'Thiodictyon syntrophicum' sp. nov. strain Cad16T, a photolithoautotroph purple sulfur bacterium isolated from an alpine meromictic lake.</title>
        <authorList>
            <person name="Luedin S.M."/>
            <person name="Pothier J.F."/>
            <person name="Danza F."/>
            <person name="Storelli N."/>
            <person name="Wittwer M."/>
            <person name="Tonolla M."/>
        </authorList>
    </citation>
    <scope>NUCLEOTIDE SEQUENCE [LARGE SCALE GENOMIC DNA]</scope>
    <source>
        <strain evidence="4 5">Cad16T</strain>
    </source>
</reference>
<gene>
    <name evidence="4" type="ORF">THSYN_26960</name>
</gene>
<dbReference type="InterPro" id="IPR051010">
    <property type="entry name" value="BCAA_transport"/>
</dbReference>
<name>A0A2K8UHD9_9GAMM</name>
<dbReference type="Proteomes" id="UP000232638">
    <property type="component" value="Chromosome"/>
</dbReference>
<dbReference type="PANTHER" id="PTHR30483">
    <property type="entry name" value="LEUCINE-SPECIFIC-BINDING PROTEIN"/>
    <property type="match status" value="1"/>
</dbReference>
<comment type="similarity">
    <text evidence="1">Belongs to the leucine-binding protein family.</text>
</comment>
<accession>A0A2K8UHD9</accession>
<evidence type="ECO:0000256" key="2">
    <source>
        <dbReference type="ARBA" id="ARBA00022729"/>
    </source>
</evidence>
<protein>
    <submittedName>
        <fullName evidence="4">ABC transporter substrate-binding protein</fullName>
    </submittedName>
</protein>
<dbReference type="Pfam" id="PF13458">
    <property type="entry name" value="Peripla_BP_6"/>
    <property type="match status" value="1"/>
</dbReference>
<evidence type="ECO:0000313" key="4">
    <source>
        <dbReference type="EMBL" id="AUB84970.1"/>
    </source>
</evidence>
<dbReference type="PANTHER" id="PTHR30483:SF6">
    <property type="entry name" value="PERIPLASMIC BINDING PROTEIN OF ABC TRANSPORTER FOR NATURAL AMINO ACIDS"/>
    <property type="match status" value="1"/>
</dbReference>
<dbReference type="EMBL" id="CP020370">
    <property type="protein sequence ID" value="AUB84970.1"/>
    <property type="molecule type" value="Genomic_DNA"/>
</dbReference>
<sequence length="344" mass="38085">MWRQVRQAPPVSVGVVAWLASAAVVGSSEMNAADLFLEEHPGSRIRVLPLDDEWQAQRSVPVIREAIGRGVRFFVSTHPSRCAVASMHLFADSQALMITTASTSPALTGKDDSILRIIPDAEQEQRAIARQVSQWPGSRLLVLQDAGNLAYTDPAFAAFATELEVLGQWRIVHRTLMVSDFKPDEYRALMAEAFDALYILAGTFQTPIGNIAQLFHYLHPQAPILLTPWARSPAILETAGDAIDRIILPSPYPSRHQDSALDDYLRRYRARFGYEAHAMTIGVRQALELLDEAFAQGYSDPAQVKRYLLSVPVHQTSLGPVAFDLTGDVTGTFHFLTDPKQELP</sequence>
<dbReference type="KEGG" id="tsy:THSYN_26960"/>
<dbReference type="InterPro" id="IPR028082">
    <property type="entry name" value="Peripla_BP_I"/>
</dbReference>
<keyword evidence="2" id="KW-0732">Signal</keyword>
<evidence type="ECO:0000256" key="1">
    <source>
        <dbReference type="ARBA" id="ARBA00010062"/>
    </source>
</evidence>
<feature type="domain" description="Leucine-binding protein" evidence="3">
    <location>
        <begin position="12"/>
        <end position="324"/>
    </location>
</feature>
<dbReference type="Gene3D" id="3.40.50.2300">
    <property type="match status" value="2"/>
</dbReference>
<dbReference type="SUPFAM" id="SSF53822">
    <property type="entry name" value="Periplasmic binding protein-like I"/>
    <property type="match status" value="1"/>
</dbReference>
<proteinExistence type="inferred from homology"/>
<evidence type="ECO:0000259" key="3">
    <source>
        <dbReference type="Pfam" id="PF13458"/>
    </source>
</evidence>
<organism evidence="4 5">
    <name type="scientific">Candidatus Thiodictyon syntrophicum</name>
    <dbReference type="NCBI Taxonomy" id="1166950"/>
    <lineage>
        <taxon>Bacteria</taxon>
        <taxon>Pseudomonadati</taxon>
        <taxon>Pseudomonadota</taxon>
        <taxon>Gammaproteobacteria</taxon>
        <taxon>Chromatiales</taxon>
        <taxon>Chromatiaceae</taxon>
        <taxon>Thiodictyon</taxon>
    </lineage>
</organism>
<dbReference type="OrthoDB" id="5290698at2"/>
<evidence type="ECO:0000313" key="5">
    <source>
        <dbReference type="Proteomes" id="UP000232638"/>
    </source>
</evidence>
<keyword evidence="5" id="KW-1185">Reference proteome</keyword>